<dbReference type="PANTHER" id="PTHR30161">
    <property type="entry name" value="FLAGELLAR EXPORT PROTEIN, MEMBRANE FLHA SUBUNIT-RELATED"/>
    <property type="match status" value="1"/>
</dbReference>
<accession>A0ABU7LXC5</accession>
<keyword evidence="9" id="KW-1185">Reference proteome</keyword>
<feature type="transmembrane region" description="Helical" evidence="7">
    <location>
        <begin position="54"/>
        <end position="73"/>
    </location>
</feature>
<gene>
    <name evidence="7 8" type="primary">flhA</name>
    <name evidence="8" type="ORF">V0U35_05870</name>
</gene>
<keyword evidence="5 7" id="KW-1133">Transmembrane helix</keyword>
<keyword evidence="7" id="KW-1006">Bacterial flagellum protein export</keyword>
<name>A0ABU7LXC5_9PROT</name>
<feature type="transmembrane region" description="Helical" evidence="7">
    <location>
        <begin position="217"/>
        <end position="239"/>
    </location>
</feature>
<dbReference type="RefSeq" id="WP_330195742.1">
    <property type="nucleotide sequence ID" value="NZ_JAZDRO010000002.1"/>
</dbReference>
<comment type="caution">
    <text evidence="7">Lacks conserved residue(s) required for the propagation of feature annotation.</text>
</comment>
<organism evidence="8 9">
    <name type="scientific">Hyphobacterium marinum</name>
    <dbReference type="NCBI Taxonomy" id="3116574"/>
    <lineage>
        <taxon>Bacteria</taxon>
        <taxon>Pseudomonadati</taxon>
        <taxon>Pseudomonadota</taxon>
        <taxon>Alphaproteobacteria</taxon>
        <taxon>Maricaulales</taxon>
        <taxon>Maricaulaceae</taxon>
        <taxon>Hyphobacterium</taxon>
    </lineage>
</organism>
<evidence type="ECO:0000256" key="7">
    <source>
        <dbReference type="RuleBase" id="RU364093"/>
    </source>
</evidence>
<evidence type="ECO:0000256" key="2">
    <source>
        <dbReference type="ARBA" id="ARBA00008835"/>
    </source>
</evidence>
<dbReference type="Pfam" id="PF00771">
    <property type="entry name" value="FHIPEP"/>
    <property type="match status" value="1"/>
</dbReference>
<dbReference type="InterPro" id="IPR025505">
    <property type="entry name" value="FHIPEP_CS"/>
</dbReference>
<dbReference type="InterPro" id="IPR001712">
    <property type="entry name" value="T3SS_FHIPEP"/>
</dbReference>
<dbReference type="InterPro" id="IPR042193">
    <property type="entry name" value="FHIPEP_3"/>
</dbReference>
<keyword evidence="7" id="KW-0653">Protein transport</keyword>
<keyword evidence="8" id="KW-0966">Cell projection</keyword>
<dbReference type="Gene3D" id="1.10.8.540">
    <property type="entry name" value="FHIPEP family, domain 3"/>
    <property type="match status" value="1"/>
</dbReference>
<evidence type="ECO:0000256" key="1">
    <source>
        <dbReference type="ARBA" id="ARBA00004651"/>
    </source>
</evidence>
<dbReference type="PROSITE" id="PS00994">
    <property type="entry name" value="FHIPEP"/>
    <property type="match status" value="1"/>
</dbReference>
<comment type="subcellular location">
    <subcellularLocation>
        <location evidence="1 7">Cell membrane</location>
        <topology evidence="1 7">Multi-pass membrane protein</topology>
    </subcellularLocation>
</comment>
<evidence type="ECO:0000256" key="4">
    <source>
        <dbReference type="ARBA" id="ARBA00022692"/>
    </source>
</evidence>
<sequence>MADTPAPNAATGGTGFDARGLLNRVMRGDVALAVGILAILVMLILPMPRILLDMALAISISISVLVLMTALFIKKPLEFSAFPSVLLITTLLRLGLNIASTRLILSNGAEGTDAAGDIIAAFGAFVMQGNVVIGIIVFIILVIVNFVVITKGSGRIAEVAARFTLDAMPGKQMAIDADLSSGLITEDEARQRRKDLEGESNFFGAMDGASKFVRGDAVAGILITAINLIAGMIIGVAQSGMDFSTAANTYSTLTIGDGLVSQIPALIVSVAAGLLVSKAGVEGQADKALVTQLAGSPQVLGMVSGCALIIGLLPGMPLIPFAFMAAGAGGLAWAANKRSVVEEEEAARAAENEAAASEPAEAPIGETLAMDELKIELGYALLPLINDVEGRRLTDQIRALRRTMAQETGFVTPSVRIVDNMRLGSNDYVLRVKEMEAGKGEVRLKHLLVMDPQGTQIDLPGDHVKEPAFGLPATWIEENLREEAVFRGYTVVDPAAVLVTHLTEVLREHMADLLSYAEVEKLIDGLSKEHRKLVDDIAPSQITRAGIQRVLQSLLRERVSIRDLPTILEGIAEASAHSQNLDAITEHVRGRLARQICHANKSPAGDMPVLALSPHWEQAFAEAMIGDGERRTLALAPSKLHEFVAAVRDAFERAAQEGQSPVMLTSPAIRPYVRSLVERFRPSTTVMSQNEIHPTARLKTMGHI</sequence>
<keyword evidence="8" id="KW-0969">Cilium</keyword>
<comment type="function">
    <text evidence="7">Required for formation of the rod structure of the flagellar apparatus. Together with FliI and FliH, may constitute the export apparatus of flagellin.</text>
</comment>
<dbReference type="Proteomes" id="UP001310692">
    <property type="component" value="Unassembled WGS sequence"/>
</dbReference>
<evidence type="ECO:0000313" key="9">
    <source>
        <dbReference type="Proteomes" id="UP001310692"/>
    </source>
</evidence>
<dbReference type="InterPro" id="IPR006301">
    <property type="entry name" value="FlhA"/>
</dbReference>
<comment type="caution">
    <text evidence="8">The sequence shown here is derived from an EMBL/GenBank/DDBJ whole genome shotgun (WGS) entry which is preliminary data.</text>
</comment>
<protein>
    <recommendedName>
        <fullName evidence="7">Flagellar biosynthesis protein FlhA</fullName>
    </recommendedName>
</protein>
<feature type="transmembrane region" description="Helical" evidence="7">
    <location>
        <begin position="289"/>
        <end position="312"/>
    </location>
</feature>
<evidence type="ECO:0000256" key="3">
    <source>
        <dbReference type="ARBA" id="ARBA00022475"/>
    </source>
</evidence>
<dbReference type="Gene3D" id="3.40.30.60">
    <property type="entry name" value="FHIPEP family, domain 1"/>
    <property type="match status" value="1"/>
</dbReference>
<proteinExistence type="inferred from homology"/>
<keyword evidence="3 7" id="KW-1003">Cell membrane</keyword>
<feature type="transmembrane region" description="Helical" evidence="7">
    <location>
        <begin position="259"/>
        <end position="277"/>
    </location>
</feature>
<dbReference type="NCBIfam" id="TIGR01398">
    <property type="entry name" value="FlhA"/>
    <property type="match status" value="1"/>
</dbReference>
<feature type="transmembrane region" description="Helical" evidence="7">
    <location>
        <begin position="30"/>
        <end position="48"/>
    </location>
</feature>
<keyword evidence="8" id="KW-0282">Flagellum</keyword>
<evidence type="ECO:0000256" key="6">
    <source>
        <dbReference type="ARBA" id="ARBA00023136"/>
    </source>
</evidence>
<dbReference type="EMBL" id="JAZDRO010000002">
    <property type="protein sequence ID" value="MEE2566202.1"/>
    <property type="molecule type" value="Genomic_DNA"/>
</dbReference>
<evidence type="ECO:0000256" key="5">
    <source>
        <dbReference type="ARBA" id="ARBA00022989"/>
    </source>
</evidence>
<keyword evidence="6 7" id="KW-0472">Membrane</keyword>
<dbReference type="PIRSF" id="PIRSF005419">
    <property type="entry name" value="FlhA"/>
    <property type="match status" value="1"/>
</dbReference>
<dbReference type="InterPro" id="IPR042196">
    <property type="entry name" value="FHIPEP_4"/>
</dbReference>
<keyword evidence="7" id="KW-0813">Transport</keyword>
<reference evidence="8 9" key="1">
    <citation type="submission" date="2024-01" db="EMBL/GenBank/DDBJ databases">
        <title>Hyphobacterium bacterium isolated from marine sediment.</title>
        <authorList>
            <person name="Zhao S."/>
        </authorList>
    </citation>
    <scope>NUCLEOTIDE SEQUENCE [LARGE SCALE GENOMIC DNA]</scope>
    <source>
        <strain evidence="8 9">Y60-23</strain>
    </source>
</reference>
<dbReference type="PANTHER" id="PTHR30161:SF1">
    <property type="entry name" value="FLAGELLAR BIOSYNTHESIS PROTEIN FLHA-RELATED"/>
    <property type="match status" value="1"/>
</dbReference>
<evidence type="ECO:0000313" key="8">
    <source>
        <dbReference type="EMBL" id="MEE2566202.1"/>
    </source>
</evidence>
<comment type="similarity">
    <text evidence="2 7">Belongs to the FHIPEP (flagella/HR/invasion proteins export pore) family.</text>
</comment>
<feature type="transmembrane region" description="Helical" evidence="7">
    <location>
        <begin position="125"/>
        <end position="148"/>
    </location>
</feature>
<dbReference type="PRINTS" id="PR00949">
    <property type="entry name" value="TYPE3IMAPROT"/>
</dbReference>
<dbReference type="Gene3D" id="3.40.50.12790">
    <property type="entry name" value="FHIPEP family, domain 4"/>
    <property type="match status" value="1"/>
</dbReference>
<keyword evidence="4 7" id="KW-0812">Transmembrane</keyword>
<dbReference type="InterPro" id="IPR042194">
    <property type="entry name" value="FHIPEP_1"/>
</dbReference>
<keyword evidence="7" id="KW-1005">Bacterial flagellum biogenesis</keyword>